<keyword evidence="6 7" id="KW-0472">Membrane</keyword>
<accession>A0A3M8QA27</accession>
<evidence type="ECO:0000256" key="2">
    <source>
        <dbReference type="ARBA" id="ARBA00008335"/>
    </source>
</evidence>
<keyword evidence="3" id="KW-0813">Transport</keyword>
<organism evidence="9 10">
    <name type="scientific">Marinomonas hwangdonensis</name>
    <dbReference type="NCBI Taxonomy" id="1053647"/>
    <lineage>
        <taxon>Bacteria</taxon>
        <taxon>Pseudomonadati</taxon>
        <taxon>Pseudomonadota</taxon>
        <taxon>Gammaproteobacteria</taxon>
        <taxon>Oceanospirillales</taxon>
        <taxon>Oceanospirillaceae</taxon>
        <taxon>Marinomonas</taxon>
    </lineage>
</organism>
<feature type="transmembrane region" description="Helical" evidence="7">
    <location>
        <begin position="83"/>
        <end position="100"/>
    </location>
</feature>
<feature type="transmembrane region" description="Helical" evidence="7">
    <location>
        <begin position="267"/>
        <end position="287"/>
    </location>
</feature>
<dbReference type="InterPro" id="IPR020846">
    <property type="entry name" value="MFS_dom"/>
</dbReference>
<name>A0A3M8QA27_9GAMM</name>
<dbReference type="InterPro" id="IPR051788">
    <property type="entry name" value="MFS_Transporter"/>
</dbReference>
<dbReference type="InterPro" id="IPR011701">
    <property type="entry name" value="MFS"/>
</dbReference>
<dbReference type="Gene3D" id="1.20.1250.20">
    <property type="entry name" value="MFS general substrate transporter like domains"/>
    <property type="match status" value="2"/>
</dbReference>
<comment type="caution">
    <text evidence="9">The sequence shown here is derived from an EMBL/GenBank/DDBJ whole genome shotgun (WGS) entry which is preliminary data.</text>
</comment>
<sequence>MIQILNREKFVRTSVVLLFIAYLGFFSLGLPDAAHGVNWPFVKASFSLPIGWLGLVIAAGGVGYLMSSFSVGYWMNRLGVGQLLAVSSAIVSCGLLGFYFSTSFLIFMLFSALIGLGSGAIDAGLNTYAAEHFSTRHMNWLHAAFGVGATAGPVIITTVLVSFSQNWRLGYAVLGLILLFVSLVFLFSRHLWESDQHKAINVDTNQSDSNKLDTTKALTERVTQRQALKPPIILTQIAFFFVYAGVEIGVGQWAFTVMTELRGISVANAGIWVAVYWGFLALGRIVFGVLVERFSVEHLLRLCLLGMVFGAFLFTLNATPYTSYLGLVLIGFCAAPIFPCMISQTAKLVGKHYAIHAVGFQMSAGVIGAMTLPFLSGVLGDWLGLGFVSLTFVLYAIVLFGLFQWIVRQAAESA</sequence>
<evidence type="ECO:0000313" key="10">
    <source>
        <dbReference type="Proteomes" id="UP000280507"/>
    </source>
</evidence>
<comment type="subcellular location">
    <subcellularLocation>
        <location evidence="1">Endomembrane system</location>
        <topology evidence="1">Multi-pass membrane protein</topology>
    </subcellularLocation>
</comment>
<comment type="similarity">
    <text evidence="2">Belongs to the major facilitator superfamily.</text>
</comment>
<feature type="transmembrane region" description="Helical" evidence="7">
    <location>
        <begin position="169"/>
        <end position="188"/>
    </location>
</feature>
<feature type="transmembrane region" description="Helical" evidence="7">
    <location>
        <begin position="324"/>
        <end position="342"/>
    </location>
</feature>
<dbReference type="EMBL" id="RIZG01000001">
    <property type="protein sequence ID" value="RNF52913.1"/>
    <property type="molecule type" value="Genomic_DNA"/>
</dbReference>
<protein>
    <submittedName>
        <fullName evidence="9">MFS transporter</fullName>
    </submittedName>
</protein>
<evidence type="ECO:0000256" key="1">
    <source>
        <dbReference type="ARBA" id="ARBA00004127"/>
    </source>
</evidence>
<proteinExistence type="inferred from homology"/>
<feature type="transmembrane region" description="Helical" evidence="7">
    <location>
        <begin position="354"/>
        <end position="376"/>
    </location>
</feature>
<feature type="transmembrane region" description="Helical" evidence="7">
    <location>
        <begin position="232"/>
        <end position="255"/>
    </location>
</feature>
<feature type="transmembrane region" description="Helical" evidence="7">
    <location>
        <begin position="12"/>
        <end position="30"/>
    </location>
</feature>
<feature type="transmembrane region" description="Helical" evidence="7">
    <location>
        <begin position="382"/>
        <end position="407"/>
    </location>
</feature>
<keyword evidence="5 7" id="KW-1133">Transmembrane helix</keyword>
<dbReference type="Proteomes" id="UP000280507">
    <property type="component" value="Unassembled WGS sequence"/>
</dbReference>
<keyword evidence="10" id="KW-1185">Reference proteome</keyword>
<dbReference type="PANTHER" id="PTHR23514:SF3">
    <property type="entry name" value="BYPASS OF STOP CODON PROTEIN 6"/>
    <property type="match status" value="1"/>
</dbReference>
<evidence type="ECO:0000256" key="5">
    <source>
        <dbReference type="ARBA" id="ARBA00022989"/>
    </source>
</evidence>
<dbReference type="GO" id="GO:0022857">
    <property type="term" value="F:transmembrane transporter activity"/>
    <property type="evidence" value="ECO:0007669"/>
    <property type="project" value="InterPro"/>
</dbReference>
<dbReference type="InterPro" id="IPR036259">
    <property type="entry name" value="MFS_trans_sf"/>
</dbReference>
<evidence type="ECO:0000256" key="6">
    <source>
        <dbReference type="ARBA" id="ARBA00023136"/>
    </source>
</evidence>
<feature type="transmembrane region" description="Helical" evidence="7">
    <location>
        <begin position="50"/>
        <end position="71"/>
    </location>
</feature>
<dbReference type="Pfam" id="PF07690">
    <property type="entry name" value="MFS_1"/>
    <property type="match status" value="1"/>
</dbReference>
<evidence type="ECO:0000259" key="8">
    <source>
        <dbReference type="PROSITE" id="PS50850"/>
    </source>
</evidence>
<evidence type="ECO:0000313" key="9">
    <source>
        <dbReference type="EMBL" id="RNF52913.1"/>
    </source>
</evidence>
<keyword evidence="4 7" id="KW-0812">Transmembrane</keyword>
<feature type="transmembrane region" description="Helical" evidence="7">
    <location>
        <begin position="106"/>
        <end position="128"/>
    </location>
</feature>
<feature type="transmembrane region" description="Helical" evidence="7">
    <location>
        <begin position="299"/>
        <end position="318"/>
    </location>
</feature>
<evidence type="ECO:0000256" key="3">
    <source>
        <dbReference type="ARBA" id="ARBA00022448"/>
    </source>
</evidence>
<feature type="domain" description="Major facilitator superfamily (MFS) profile" evidence="8">
    <location>
        <begin position="17"/>
        <end position="414"/>
    </location>
</feature>
<dbReference type="GO" id="GO:0016020">
    <property type="term" value="C:membrane"/>
    <property type="evidence" value="ECO:0007669"/>
    <property type="project" value="TreeGrafter"/>
</dbReference>
<evidence type="ECO:0000256" key="7">
    <source>
        <dbReference type="SAM" id="Phobius"/>
    </source>
</evidence>
<dbReference type="AlphaFoldDB" id="A0A3M8QA27"/>
<dbReference type="PANTHER" id="PTHR23514">
    <property type="entry name" value="BYPASS OF STOP CODON PROTEIN 6"/>
    <property type="match status" value="1"/>
</dbReference>
<dbReference type="PROSITE" id="PS50850">
    <property type="entry name" value="MFS"/>
    <property type="match status" value="1"/>
</dbReference>
<feature type="transmembrane region" description="Helical" evidence="7">
    <location>
        <begin position="140"/>
        <end position="163"/>
    </location>
</feature>
<evidence type="ECO:0000256" key="4">
    <source>
        <dbReference type="ARBA" id="ARBA00022692"/>
    </source>
</evidence>
<gene>
    <name evidence="9" type="ORF">EBI00_02060</name>
</gene>
<reference evidence="9 10" key="1">
    <citation type="journal article" date="2012" name="Int. J. Syst. Evol. Microbiol.">
        <title>Marinomonas hwangdonensis sp. nov., isolated from seawater.</title>
        <authorList>
            <person name="Jung Y.T."/>
            <person name="Oh T.K."/>
            <person name="Yoon J.H."/>
        </authorList>
    </citation>
    <scope>NUCLEOTIDE SEQUENCE [LARGE SCALE GENOMIC DNA]</scope>
    <source>
        <strain evidence="9 10">HDW-15</strain>
    </source>
</reference>
<dbReference type="SUPFAM" id="SSF103473">
    <property type="entry name" value="MFS general substrate transporter"/>
    <property type="match status" value="1"/>
</dbReference>
<dbReference type="GO" id="GO:0012505">
    <property type="term" value="C:endomembrane system"/>
    <property type="evidence" value="ECO:0007669"/>
    <property type="project" value="UniProtKB-SubCell"/>
</dbReference>